<accession>A0A1S2ZKN1</accession>
<dbReference type="STRING" id="9365.ENSEEUP00000008429"/>
<dbReference type="PANTHER" id="PTHR13359">
    <property type="entry name" value="39S RIBOSOMAL PROTEIN L40, MITOCHONDRIAL"/>
    <property type="match status" value="1"/>
</dbReference>
<evidence type="ECO:0000256" key="8">
    <source>
        <dbReference type="ARBA" id="ARBA00083752"/>
    </source>
</evidence>
<dbReference type="PANTHER" id="PTHR13359:SF2">
    <property type="entry name" value="LARGE RIBOSOMAL SUBUNIT PROTEIN ML40"/>
    <property type="match status" value="1"/>
</dbReference>
<proteinExistence type="inferred from homology"/>
<dbReference type="Gene3D" id="6.10.250.3440">
    <property type="match status" value="1"/>
</dbReference>
<dbReference type="InterPro" id="IPR019192">
    <property type="entry name" value="Ribosomal_mL40"/>
</dbReference>
<dbReference type="AlphaFoldDB" id="A0A1S2ZKN1"/>
<dbReference type="InterPro" id="IPR039145">
    <property type="entry name" value="Ribosomal_mL40_metazoa/plant"/>
</dbReference>
<evidence type="ECO:0000256" key="3">
    <source>
        <dbReference type="ARBA" id="ARBA00022946"/>
    </source>
</evidence>
<dbReference type="FunCoup" id="A0A1S2ZKN1">
    <property type="interactions" value="2122"/>
</dbReference>
<organism evidence="10 11">
    <name type="scientific">Erinaceus europaeus</name>
    <name type="common">Western European hedgehog</name>
    <dbReference type="NCBI Taxonomy" id="9365"/>
    <lineage>
        <taxon>Eukaryota</taxon>
        <taxon>Metazoa</taxon>
        <taxon>Chordata</taxon>
        <taxon>Craniata</taxon>
        <taxon>Vertebrata</taxon>
        <taxon>Euteleostomi</taxon>
        <taxon>Mammalia</taxon>
        <taxon>Eutheria</taxon>
        <taxon>Laurasiatheria</taxon>
        <taxon>Eulipotyphla</taxon>
        <taxon>Erinaceidae</taxon>
        <taxon>Erinaceinae</taxon>
        <taxon>Erinaceus</taxon>
    </lineage>
</organism>
<reference evidence="10" key="1">
    <citation type="submission" date="2025-05" db="UniProtKB">
        <authorList>
            <consortium name="RefSeq"/>
        </authorList>
    </citation>
    <scope>NUCLEOTIDE SEQUENCE [LARGE SCALE GENOMIC DNA]</scope>
</reference>
<keyword evidence="6" id="KW-0687">Ribonucleoprotein</keyword>
<evidence type="ECO:0000256" key="4">
    <source>
        <dbReference type="ARBA" id="ARBA00022980"/>
    </source>
</evidence>
<keyword evidence="4" id="KW-0689">Ribosomal protein</keyword>
<evidence type="ECO:0000256" key="2">
    <source>
        <dbReference type="ARBA" id="ARBA00009360"/>
    </source>
</evidence>
<dbReference type="eggNOG" id="KOG4778">
    <property type="taxonomic scope" value="Eukaryota"/>
</dbReference>
<evidence type="ECO:0000256" key="6">
    <source>
        <dbReference type="ARBA" id="ARBA00023274"/>
    </source>
</evidence>
<evidence type="ECO:0000313" key="10">
    <source>
        <dbReference type="Proteomes" id="UP001652624"/>
    </source>
</evidence>
<name>A0A1S2ZKN1_ERIEU</name>
<reference evidence="11" key="2">
    <citation type="submission" date="2025-08" db="UniProtKB">
        <authorList>
            <consortium name="RefSeq"/>
        </authorList>
    </citation>
    <scope>IDENTIFICATION</scope>
</reference>
<dbReference type="CTD" id="64976"/>
<dbReference type="RefSeq" id="XP_007520841.1">
    <property type="nucleotide sequence ID" value="XM_007520779.3"/>
</dbReference>
<evidence type="ECO:0000256" key="1">
    <source>
        <dbReference type="ARBA" id="ARBA00004173"/>
    </source>
</evidence>
<evidence type="ECO:0000256" key="7">
    <source>
        <dbReference type="ARBA" id="ARBA00035192"/>
    </source>
</evidence>
<comment type="similarity">
    <text evidence="2">Belongs to the mitochondrion-specific ribosomal protein mL40 family.</text>
</comment>
<protein>
    <recommendedName>
        <fullName evidence="7">Large ribosomal subunit protein mL40</fullName>
    </recommendedName>
    <alternativeName>
        <fullName evidence="8">39S ribosomal protein L40, mitochondrial</fullName>
    </alternativeName>
</protein>
<dbReference type="GO" id="GO:0005762">
    <property type="term" value="C:mitochondrial large ribosomal subunit"/>
    <property type="evidence" value="ECO:0007669"/>
    <property type="project" value="InterPro"/>
</dbReference>
<dbReference type="Pfam" id="PF09812">
    <property type="entry name" value="MRP-L28"/>
    <property type="match status" value="1"/>
</dbReference>
<keyword evidence="10" id="KW-1185">Reference proteome</keyword>
<comment type="subcellular location">
    <subcellularLocation>
        <location evidence="1">Mitochondrion</location>
    </subcellularLocation>
</comment>
<dbReference type="OMA" id="KEWARYK"/>
<keyword evidence="5" id="KW-0496">Mitochondrion</keyword>
<evidence type="ECO:0000256" key="9">
    <source>
        <dbReference type="SAM" id="MobiDB-lite"/>
    </source>
</evidence>
<sequence length="206" mass="24443">MATALLVASARAVRRSSWLMETLQTQIRGNHQRASLLSFWELVPMRGEPLKKKKKVDPRKEQAVKDRLKKRIRRLEKATQELIPIEDFITPVRFLDKERQRPQVELPFEESERRALLLKKWSLYKQQENEMERDTIKSMLKAQQEALQELQLLSPELHAEATKRDPNLFPFEKEGPDYTPPISNYEAPEGRYHDVTKVYTQMEFKR</sequence>
<dbReference type="FunFam" id="6.10.250.3440:FF:000001">
    <property type="entry name" value="Mitochondrial ribosomal protein L40"/>
    <property type="match status" value="1"/>
</dbReference>
<gene>
    <name evidence="11" type="primary">MRPL40</name>
</gene>
<feature type="region of interest" description="Disordered" evidence="9">
    <location>
        <begin position="167"/>
        <end position="187"/>
    </location>
</feature>
<feature type="compositionally biased region" description="Basic and acidic residues" evidence="9">
    <location>
        <begin position="167"/>
        <end position="176"/>
    </location>
</feature>
<evidence type="ECO:0000256" key="5">
    <source>
        <dbReference type="ARBA" id="ARBA00023128"/>
    </source>
</evidence>
<keyword evidence="3" id="KW-0809">Transit peptide</keyword>
<dbReference type="OrthoDB" id="5977625at2759"/>
<dbReference type="GeneID" id="103111494"/>
<evidence type="ECO:0000313" key="11">
    <source>
        <dbReference type="RefSeq" id="XP_007520841.1"/>
    </source>
</evidence>
<dbReference type="Proteomes" id="UP001652624">
    <property type="component" value="Chromosome 1"/>
</dbReference>
<dbReference type="InParanoid" id="A0A1S2ZKN1"/>